<dbReference type="InterPro" id="IPR006212">
    <property type="entry name" value="Furin_repeat"/>
</dbReference>
<feature type="transmembrane region" description="Helical" evidence="1">
    <location>
        <begin position="1164"/>
        <end position="1185"/>
    </location>
</feature>
<feature type="chain" id="PRO_5003712153" evidence="2">
    <location>
        <begin position="18"/>
        <end position="1432"/>
    </location>
</feature>
<feature type="domain" description="EGF-like" evidence="3">
    <location>
        <begin position="622"/>
        <end position="652"/>
    </location>
</feature>
<keyword evidence="1" id="KW-0472">Membrane</keyword>
<feature type="transmembrane region" description="Helical" evidence="1">
    <location>
        <begin position="1191"/>
        <end position="1208"/>
    </location>
</feature>
<keyword evidence="2" id="KW-0732">Signal</keyword>
<dbReference type="InParanoid" id="I7M203"/>
<dbReference type="InterPro" id="IPR052798">
    <property type="entry name" value="Giardia_VSA"/>
</dbReference>
<feature type="transmembrane region" description="Helical" evidence="1">
    <location>
        <begin position="1122"/>
        <end position="1144"/>
    </location>
</feature>
<dbReference type="GeneID" id="7846514"/>
<feature type="transmembrane region" description="Helical" evidence="1">
    <location>
        <begin position="1088"/>
        <end position="1110"/>
    </location>
</feature>
<name>I7M203_TETTS</name>
<keyword evidence="5" id="KW-1185">Reference proteome</keyword>
<feature type="domain" description="EGF-like" evidence="3">
    <location>
        <begin position="578"/>
        <end position="621"/>
    </location>
</feature>
<feature type="domain" description="EGF-like" evidence="3">
    <location>
        <begin position="496"/>
        <end position="539"/>
    </location>
</feature>
<reference evidence="5" key="1">
    <citation type="journal article" date="2006" name="PLoS Biol.">
        <title>Macronuclear genome sequence of the ciliate Tetrahymena thermophila, a model eukaryote.</title>
        <authorList>
            <person name="Eisen J.A."/>
            <person name="Coyne R.S."/>
            <person name="Wu M."/>
            <person name="Wu D."/>
            <person name="Thiagarajan M."/>
            <person name="Wortman J.R."/>
            <person name="Badger J.H."/>
            <person name="Ren Q."/>
            <person name="Amedeo P."/>
            <person name="Jones K.M."/>
            <person name="Tallon L.J."/>
            <person name="Delcher A.L."/>
            <person name="Salzberg S.L."/>
            <person name="Silva J.C."/>
            <person name="Haas B.J."/>
            <person name="Majoros W.H."/>
            <person name="Farzad M."/>
            <person name="Carlton J.M."/>
            <person name="Smith R.K. Jr."/>
            <person name="Garg J."/>
            <person name="Pearlman R.E."/>
            <person name="Karrer K.M."/>
            <person name="Sun L."/>
            <person name="Manning G."/>
            <person name="Elde N.C."/>
            <person name="Turkewitz A.P."/>
            <person name="Asai D.J."/>
            <person name="Wilkes D.E."/>
            <person name="Wang Y."/>
            <person name="Cai H."/>
            <person name="Collins K."/>
            <person name="Stewart B.A."/>
            <person name="Lee S.R."/>
            <person name="Wilamowska K."/>
            <person name="Weinberg Z."/>
            <person name="Ruzzo W.L."/>
            <person name="Wloga D."/>
            <person name="Gaertig J."/>
            <person name="Frankel J."/>
            <person name="Tsao C.-C."/>
            <person name="Gorovsky M.A."/>
            <person name="Keeling P.J."/>
            <person name="Waller R.F."/>
            <person name="Patron N.J."/>
            <person name="Cherry J.M."/>
            <person name="Stover N.A."/>
            <person name="Krieger C.J."/>
            <person name="del Toro C."/>
            <person name="Ryder H.F."/>
            <person name="Williamson S.C."/>
            <person name="Barbeau R.A."/>
            <person name="Hamilton E.P."/>
            <person name="Orias E."/>
        </authorList>
    </citation>
    <scope>NUCLEOTIDE SEQUENCE [LARGE SCALE GENOMIC DNA]</scope>
    <source>
        <strain evidence="5">SB210</strain>
    </source>
</reference>
<feature type="transmembrane region" description="Helical" evidence="1">
    <location>
        <begin position="1252"/>
        <end position="1276"/>
    </location>
</feature>
<feature type="transmembrane region" description="Helical" evidence="1">
    <location>
        <begin position="1220"/>
        <end position="1240"/>
    </location>
</feature>
<feature type="signal peptide" evidence="2">
    <location>
        <begin position="1"/>
        <end position="17"/>
    </location>
</feature>
<dbReference type="SMART" id="SM00261">
    <property type="entry name" value="FU"/>
    <property type="match status" value="8"/>
</dbReference>
<evidence type="ECO:0000259" key="3">
    <source>
        <dbReference type="SMART" id="SM00181"/>
    </source>
</evidence>
<dbReference type="Gene3D" id="2.10.220.10">
    <property type="entry name" value="Hormone Receptor, Insulin-like Growth Factor Receptor 1, Chain A, domain 2"/>
    <property type="match status" value="5"/>
</dbReference>
<dbReference type="PANTHER" id="PTHR23275">
    <property type="entry name" value="CABRIOLET.-RELATED"/>
    <property type="match status" value="1"/>
</dbReference>
<dbReference type="SMART" id="SM00181">
    <property type="entry name" value="EGF"/>
    <property type="match status" value="8"/>
</dbReference>
<evidence type="ECO:0000256" key="2">
    <source>
        <dbReference type="SAM" id="SignalP"/>
    </source>
</evidence>
<proteinExistence type="predicted"/>
<accession>I7M203</accession>
<dbReference type="RefSeq" id="XP_001018465.2">
    <property type="nucleotide sequence ID" value="XM_001018465.2"/>
</dbReference>
<feature type="domain" description="EGF-like" evidence="3">
    <location>
        <begin position="458"/>
        <end position="488"/>
    </location>
</feature>
<dbReference type="SUPFAM" id="SSF57184">
    <property type="entry name" value="Growth factor receptor domain"/>
    <property type="match status" value="5"/>
</dbReference>
<organism evidence="4 5">
    <name type="scientific">Tetrahymena thermophila (strain SB210)</name>
    <dbReference type="NCBI Taxonomy" id="312017"/>
    <lineage>
        <taxon>Eukaryota</taxon>
        <taxon>Sar</taxon>
        <taxon>Alveolata</taxon>
        <taxon>Ciliophora</taxon>
        <taxon>Intramacronucleata</taxon>
        <taxon>Oligohymenophorea</taxon>
        <taxon>Hymenostomatida</taxon>
        <taxon>Tetrahymenina</taxon>
        <taxon>Tetrahymenidae</taxon>
        <taxon>Tetrahymena</taxon>
    </lineage>
</organism>
<feature type="domain" description="EGF-like" evidence="3">
    <location>
        <begin position="540"/>
        <end position="570"/>
    </location>
</feature>
<sequence length="1432" mass="163102">MFYQIIIFILTLLKCLASNYQDMVFKNVISDSTIKLSACFINQNFFALCSKQSNNQPSSLSVYDLNGNLIQTQATNCVYIGYIGDNEIAHLDSSYNFYTYKLNPSYQLEKSQQLPSPYTFGKSNYAIFDIEYLSQNKFAVGVGQPINVQNSFQVLNGYYQVYQNYQIYKTISKCQTLNKGIFDTGSQNGDNTFISCNDQFLLGQYNPLNNLPSIPIYLSTYTQALITQYSAQNSQFIIETINDNEIMQQLIEYNGHLGFTLLQQKVVQNSSVMIAQINSKNVFIQQKQIIAYDQAFTNNQQAYTFNLNSPSDLIQSGYYLPDQDKILCLTLNNQIYLLDQKQCNTGSFYSTSQQKCVFCDSSCKTCTQQGSCSSCDQSQNKALSSSTNLCVCQNNFYSQNSNGQCIACPSYCQNCSIQNSQMICASCPNYQSLNRNNDQTCSCASGYYQQNGQAFCSKCIDGCQQCNSNLSCQLCMPNYFLNGQGQCMPCPSYCQNCSINNSQMICSSCPNYQTFNRNNDQTCSCASGYYQQSDQVSCSKCIDGCQQCNSSQICQQCMPNYMKNSEGKCIACPSYCQNCSISNSQMICSSCPNYQALNRNNDQTCSCALGYYQQIGQNSCSKCIDGCQQCNSNQICQQCMQNYQLNDQGQCLRVCPKKQYYISPTQCGTCFDQTNCLSCTDSGQASCTQCGNNTFLQQGICVNQCGNEFFISDISNKTCKSCQSTQINCNQCSYNQNTQIFTCQKCEVGFELSSSNICVPICPQSYNLNPSTNQCEKCLVQNCLSCPSSFNTCSKCASNYYLLGNNSCVQQCPQNYSANSNNECIQIIKQNLLISLDSQDKNSIQISLSAQVQQILELQNKILININNLSQNQFTYNSSLINNQQISISIFPINQIDVSQNVTVFMDNQLLNNFNFAYQKNPILVHLYKKEDDKPVDTHISQQLSDASKAASTITFISMIPLTITGSFWIISSLLDICQLIYLNLFINTKISSELRQFLESQKSFEIPFFNYFSTLPNYKKIHYQSDEIFEENEYQGFLLSNLGDSLSLLITLLSLMLILHLLALKFKDTKYVGRYLALIKNNLVTPFVILDLLWSVYQDIGFSTILQLFTVQQPEYVEEYLNYFIFGLSFIFCFFPFALIYPLKYKNYPILEQAMGEHLRNSFYKIFLYFRKFLYVIIAGGLQISINAQIGLQIGLHFCSLIILFCVKPYKQKFYNYKEILQVTFFLASSISYAIMIQQSDDLKEQDQKDYLTMLGWIIISFFSIIILSDFISCIKEVYTILKKFIQKIKQSKNINKIHPQINSAKSNYESNTKNIFSNENFKLQDSIDTIETIRKKRSRKNKNGFVKEVFNQLQNHKICVKNDENIQQKKSHFINSQMNLNQKSSNLTCIEKELQKIQINSRIQENSDNKEVPSMQYDNMSCSTFRPSFS</sequence>
<dbReference type="KEGG" id="tet:TTHERM_00344200"/>
<dbReference type="InterPro" id="IPR009030">
    <property type="entry name" value="Growth_fac_rcpt_cys_sf"/>
</dbReference>
<evidence type="ECO:0000313" key="5">
    <source>
        <dbReference type="Proteomes" id="UP000009168"/>
    </source>
</evidence>
<dbReference type="EMBL" id="GG662654">
    <property type="protein sequence ID" value="EAR98220.2"/>
    <property type="molecule type" value="Genomic_DNA"/>
</dbReference>
<evidence type="ECO:0000313" key="4">
    <source>
        <dbReference type="EMBL" id="EAR98220.2"/>
    </source>
</evidence>
<protein>
    <submittedName>
        <fullName evidence="4">Transmembrane protein, putative</fullName>
    </submittedName>
</protein>
<dbReference type="eggNOG" id="KOG3525">
    <property type="taxonomic scope" value="Eukaryota"/>
</dbReference>
<dbReference type="PANTHER" id="PTHR23275:SF100">
    <property type="entry name" value="EGF-LIKE DOMAIN-CONTAINING PROTEIN"/>
    <property type="match status" value="1"/>
</dbReference>
<keyword evidence="1" id="KW-1133">Transmembrane helix</keyword>
<dbReference type="CDD" id="cd00064">
    <property type="entry name" value="FU"/>
    <property type="match status" value="1"/>
</dbReference>
<evidence type="ECO:0000256" key="1">
    <source>
        <dbReference type="SAM" id="Phobius"/>
    </source>
</evidence>
<keyword evidence="1 4" id="KW-0812">Transmembrane</keyword>
<feature type="domain" description="EGF-like" evidence="3">
    <location>
        <begin position="414"/>
        <end position="457"/>
    </location>
</feature>
<dbReference type="InterPro" id="IPR000742">
    <property type="entry name" value="EGF"/>
</dbReference>
<feature type="transmembrane region" description="Helical" evidence="1">
    <location>
        <begin position="1047"/>
        <end position="1067"/>
    </location>
</feature>
<gene>
    <name evidence="4" type="ORF">TTHERM_00344200</name>
</gene>
<feature type="domain" description="EGF-like" evidence="3">
    <location>
        <begin position="721"/>
        <end position="759"/>
    </location>
</feature>
<dbReference type="Proteomes" id="UP000009168">
    <property type="component" value="Unassembled WGS sequence"/>
</dbReference>
<feature type="domain" description="EGF-like" evidence="3">
    <location>
        <begin position="777"/>
        <end position="809"/>
    </location>
</feature>